<feature type="region of interest" description="Disordered" evidence="5">
    <location>
        <begin position="108"/>
        <end position="140"/>
    </location>
</feature>
<proteinExistence type="predicted"/>
<dbReference type="PROSITE" id="PS50908">
    <property type="entry name" value="RWD"/>
    <property type="match status" value="1"/>
</dbReference>
<accession>R7UQ40</accession>
<protein>
    <recommendedName>
        <fullName evidence="11">Protein kinase domain-containing protein</fullName>
    </recommendedName>
</protein>
<dbReference type="GO" id="GO:0004672">
    <property type="term" value="F:protein kinase activity"/>
    <property type="evidence" value="ECO:0007669"/>
    <property type="project" value="InterPro"/>
</dbReference>
<dbReference type="Gene3D" id="1.10.510.10">
    <property type="entry name" value="Transferase(Phosphotransferase) domain 1"/>
    <property type="match status" value="1"/>
</dbReference>
<dbReference type="STRING" id="283909.R7UQ40"/>
<evidence type="ECO:0000256" key="1">
    <source>
        <dbReference type="ARBA" id="ARBA00022679"/>
    </source>
</evidence>
<feature type="domain" description="Protein kinase" evidence="6">
    <location>
        <begin position="179"/>
        <end position="340"/>
    </location>
</feature>
<dbReference type="HOGENOM" id="CLU_817782_0_0_1"/>
<feature type="compositionally biased region" description="Basic residues" evidence="5">
    <location>
        <begin position="111"/>
        <end position="125"/>
    </location>
</feature>
<dbReference type="InterPro" id="IPR016135">
    <property type="entry name" value="UBQ-conjugating_enzyme/RWD"/>
</dbReference>
<feature type="compositionally biased region" description="Basic and acidic residues" evidence="5">
    <location>
        <begin position="69"/>
        <end position="81"/>
    </location>
</feature>
<dbReference type="InterPro" id="IPR050538">
    <property type="entry name" value="MAP_kinase_kinase_kinase"/>
</dbReference>
<dbReference type="SUPFAM" id="SSF54495">
    <property type="entry name" value="UBC-like"/>
    <property type="match status" value="1"/>
</dbReference>
<evidence type="ECO:0008006" key="11">
    <source>
        <dbReference type="Google" id="ProtNLM"/>
    </source>
</evidence>
<sequence>RMPELKLEKPNGLSYQLVSKLLTELKDLAKSLIGEVMILELCQHIQSFLHTHNCPPPTSFHEQMLRNQRRQDEENKRKRDRQQEILRQREEKQGEEIEAEILKLQEAKKEQTRRKREIAKQRFRTRSSMSPDARQATNNGSFIHPERRRSVSLVEGDGGCDYHKGTSTLAFDSKKERTVYRGACLGHSARGSTVYSGMDTQTGELVAIVEWNIKWRSFKRKLNLQEKEEDQKEGSKYLKQLTSIEQELLSFSRLHHPNLVHYQAVKYEQENGMITLYILMDFASGGNLNYSLLKAEPLPMERITVYCCQLLEALGYLHNKAVVHKDLRVLVILAFLRSII</sequence>
<reference evidence="10" key="1">
    <citation type="submission" date="2012-12" db="EMBL/GenBank/DDBJ databases">
        <authorList>
            <person name="Hellsten U."/>
            <person name="Grimwood J."/>
            <person name="Chapman J.A."/>
            <person name="Shapiro H."/>
            <person name="Aerts A."/>
            <person name="Otillar R.P."/>
            <person name="Terry A.Y."/>
            <person name="Boore J.L."/>
            <person name="Simakov O."/>
            <person name="Marletaz F."/>
            <person name="Cho S.-J."/>
            <person name="Edsinger-Gonzales E."/>
            <person name="Havlak P."/>
            <person name="Kuo D.-H."/>
            <person name="Larsson T."/>
            <person name="Lv J."/>
            <person name="Arendt D."/>
            <person name="Savage R."/>
            <person name="Osoegawa K."/>
            <person name="de Jong P."/>
            <person name="Lindberg D.R."/>
            <person name="Seaver E.C."/>
            <person name="Weisblat D.A."/>
            <person name="Putnam N.H."/>
            <person name="Grigoriev I.V."/>
            <person name="Rokhsar D.S."/>
        </authorList>
    </citation>
    <scope>NUCLEOTIDE SEQUENCE</scope>
    <source>
        <strain evidence="10">I ESC-2004</strain>
    </source>
</reference>
<evidence type="ECO:0000256" key="5">
    <source>
        <dbReference type="SAM" id="MobiDB-lite"/>
    </source>
</evidence>
<keyword evidence="3" id="KW-0418">Kinase</keyword>
<dbReference type="PROSITE" id="PS50011">
    <property type="entry name" value="PROTEIN_KINASE_DOM"/>
    <property type="match status" value="1"/>
</dbReference>
<evidence type="ECO:0000313" key="10">
    <source>
        <dbReference type="Proteomes" id="UP000014760"/>
    </source>
</evidence>
<dbReference type="OMA" id="QAECKEM"/>
<dbReference type="GO" id="GO:0005524">
    <property type="term" value="F:ATP binding"/>
    <property type="evidence" value="ECO:0007669"/>
    <property type="project" value="UniProtKB-KW"/>
</dbReference>
<dbReference type="InterPro" id="IPR011009">
    <property type="entry name" value="Kinase-like_dom_sf"/>
</dbReference>
<organism evidence="8">
    <name type="scientific">Capitella teleta</name>
    <name type="common">Polychaete worm</name>
    <dbReference type="NCBI Taxonomy" id="283909"/>
    <lineage>
        <taxon>Eukaryota</taxon>
        <taxon>Metazoa</taxon>
        <taxon>Spiralia</taxon>
        <taxon>Lophotrochozoa</taxon>
        <taxon>Annelida</taxon>
        <taxon>Polychaeta</taxon>
        <taxon>Sedentaria</taxon>
        <taxon>Scolecida</taxon>
        <taxon>Capitellidae</taxon>
        <taxon>Capitella</taxon>
    </lineage>
</organism>
<feature type="compositionally biased region" description="Polar residues" evidence="5">
    <location>
        <begin position="126"/>
        <end position="140"/>
    </location>
</feature>
<evidence type="ECO:0000313" key="8">
    <source>
        <dbReference type="EMBL" id="ELU08629.1"/>
    </source>
</evidence>
<dbReference type="SUPFAM" id="SSF56112">
    <property type="entry name" value="Protein kinase-like (PK-like)"/>
    <property type="match status" value="1"/>
</dbReference>
<dbReference type="Pfam" id="PF00069">
    <property type="entry name" value="Pkinase"/>
    <property type="match status" value="1"/>
</dbReference>
<dbReference type="EnsemblMetazoa" id="CapteT99925">
    <property type="protein sequence ID" value="CapteP99925"/>
    <property type="gene ID" value="CapteG99925"/>
</dbReference>
<dbReference type="Proteomes" id="UP000014760">
    <property type="component" value="Unassembled WGS sequence"/>
</dbReference>
<dbReference type="PANTHER" id="PTHR48016:SF56">
    <property type="entry name" value="MAPKK KINASE"/>
    <property type="match status" value="1"/>
</dbReference>
<reference evidence="9" key="3">
    <citation type="submission" date="2015-06" db="UniProtKB">
        <authorList>
            <consortium name="EnsemblMetazoa"/>
        </authorList>
    </citation>
    <scope>IDENTIFICATION</scope>
</reference>
<feature type="non-terminal residue" evidence="8">
    <location>
        <position position="1"/>
    </location>
</feature>
<dbReference type="Pfam" id="PF05773">
    <property type="entry name" value="RWD"/>
    <property type="match status" value="1"/>
</dbReference>
<dbReference type="PANTHER" id="PTHR48016">
    <property type="entry name" value="MAP KINASE KINASE KINASE SSK2-RELATED-RELATED"/>
    <property type="match status" value="1"/>
</dbReference>
<keyword evidence="2" id="KW-0547">Nucleotide-binding</keyword>
<reference evidence="8 10" key="2">
    <citation type="journal article" date="2013" name="Nature">
        <title>Insights into bilaterian evolution from three spiralian genomes.</title>
        <authorList>
            <person name="Simakov O."/>
            <person name="Marletaz F."/>
            <person name="Cho S.J."/>
            <person name="Edsinger-Gonzales E."/>
            <person name="Havlak P."/>
            <person name="Hellsten U."/>
            <person name="Kuo D.H."/>
            <person name="Larsson T."/>
            <person name="Lv J."/>
            <person name="Arendt D."/>
            <person name="Savage R."/>
            <person name="Osoegawa K."/>
            <person name="de Jong P."/>
            <person name="Grimwood J."/>
            <person name="Chapman J.A."/>
            <person name="Shapiro H."/>
            <person name="Aerts A."/>
            <person name="Otillar R.P."/>
            <person name="Terry A.Y."/>
            <person name="Boore J.L."/>
            <person name="Grigoriev I.V."/>
            <person name="Lindberg D.R."/>
            <person name="Seaver E.C."/>
            <person name="Weisblat D.A."/>
            <person name="Putnam N.H."/>
            <person name="Rokhsar D.S."/>
        </authorList>
    </citation>
    <scope>NUCLEOTIDE SEQUENCE</scope>
    <source>
        <strain evidence="8 10">I ESC-2004</strain>
    </source>
</reference>
<evidence type="ECO:0000256" key="4">
    <source>
        <dbReference type="ARBA" id="ARBA00022840"/>
    </source>
</evidence>
<keyword evidence="1" id="KW-0808">Transferase</keyword>
<evidence type="ECO:0000313" key="9">
    <source>
        <dbReference type="EnsemblMetazoa" id="CapteP99925"/>
    </source>
</evidence>
<gene>
    <name evidence="8" type="ORF">CAPTEDRAFT_99925</name>
</gene>
<evidence type="ECO:0000256" key="2">
    <source>
        <dbReference type="ARBA" id="ARBA00022741"/>
    </source>
</evidence>
<dbReference type="OrthoDB" id="6105624at2759"/>
<feature type="region of interest" description="Disordered" evidence="5">
    <location>
        <begin position="59"/>
        <end position="81"/>
    </location>
</feature>
<feature type="domain" description="RWD" evidence="7">
    <location>
        <begin position="1"/>
        <end position="52"/>
    </location>
</feature>
<dbReference type="AlphaFoldDB" id="R7UQ40"/>
<evidence type="ECO:0000259" key="7">
    <source>
        <dbReference type="PROSITE" id="PS50908"/>
    </source>
</evidence>
<dbReference type="Gene3D" id="3.10.110.10">
    <property type="entry name" value="Ubiquitin Conjugating Enzyme"/>
    <property type="match status" value="1"/>
</dbReference>
<evidence type="ECO:0000256" key="3">
    <source>
        <dbReference type="ARBA" id="ARBA00022777"/>
    </source>
</evidence>
<dbReference type="EMBL" id="KB298910">
    <property type="protein sequence ID" value="ELU08629.1"/>
    <property type="molecule type" value="Genomic_DNA"/>
</dbReference>
<name>R7UQ40_CAPTE</name>
<keyword evidence="4" id="KW-0067">ATP-binding</keyword>
<evidence type="ECO:0000259" key="6">
    <source>
        <dbReference type="PROSITE" id="PS50011"/>
    </source>
</evidence>
<dbReference type="EMBL" id="AMQN01006674">
    <property type="status" value="NOT_ANNOTATED_CDS"/>
    <property type="molecule type" value="Genomic_DNA"/>
</dbReference>
<keyword evidence="10" id="KW-1185">Reference proteome</keyword>
<dbReference type="InterPro" id="IPR006575">
    <property type="entry name" value="RWD_dom"/>
</dbReference>
<dbReference type="InterPro" id="IPR000719">
    <property type="entry name" value="Prot_kinase_dom"/>
</dbReference>